<dbReference type="EMBL" id="CP073078">
    <property type="protein sequence ID" value="QUD90584.1"/>
    <property type="molecule type" value="Genomic_DNA"/>
</dbReference>
<proteinExistence type="predicted"/>
<dbReference type="AlphaFoldDB" id="A0A975IXF5"/>
<name>A0A975IXF5_9CAUL</name>
<dbReference type="KEGG" id="caul:KCG34_12285"/>
<organism evidence="1 2">
    <name type="scientific">Phenylobacterium montanum</name>
    <dbReference type="NCBI Taxonomy" id="2823693"/>
    <lineage>
        <taxon>Bacteria</taxon>
        <taxon>Pseudomonadati</taxon>
        <taxon>Pseudomonadota</taxon>
        <taxon>Alphaproteobacteria</taxon>
        <taxon>Caulobacterales</taxon>
        <taxon>Caulobacteraceae</taxon>
        <taxon>Phenylobacterium</taxon>
    </lineage>
</organism>
<evidence type="ECO:0000313" key="1">
    <source>
        <dbReference type="EMBL" id="QUD90584.1"/>
    </source>
</evidence>
<dbReference type="Proteomes" id="UP000676409">
    <property type="component" value="Chromosome"/>
</dbReference>
<protein>
    <submittedName>
        <fullName evidence="1">Uncharacterized protein</fullName>
    </submittedName>
</protein>
<sequence length="161" mass="18182">MKFYHFTAKEYLPRILASGLSRGDVPKTPKKSKNAVWLTTDIDASGHGLSEARELTYVEKLLSGIPPEEPARFPDKRAIRIEVDIDLNDPALRKWDRWATANNVPRSWRRRLESLGGGRGKAVTWWLYFGTIPSERLVAYDIPTGLLLHDCISTPLLPEAA</sequence>
<evidence type="ECO:0000313" key="2">
    <source>
        <dbReference type="Proteomes" id="UP000676409"/>
    </source>
</evidence>
<reference evidence="1" key="1">
    <citation type="submission" date="2021-04" db="EMBL/GenBank/DDBJ databases">
        <title>The complete genome sequence of Caulobacter sp. S6.</title>
        <authorList>
            <person name="Tang Y."/>
            <person name="Ouyang W."/>
            <person name="Liu Q."/>
            <person name="Huang B."/>
            <person name="Guo Z."/>
            <person name="Lei P."/>
        </authorList>
    </citation>
    <scope>NUCLEOTIDE SEQUENCE</scope>
    <source>
        <strain evidence="1">S6</strain>
    </source>
</reference>
<keyword evidence="2" id="KW-1185">Reference proteome</keyword>
<accession>A0A975IXF5</accession>
<dbReference type="RefSeq" id="WP_211940634.1">
    <property type="nucleotide sequence ID" value="NZ_CP073078.1"/>
</dbReference>
<gene>
    <name evidence="1" type="ORF">KCG34_12285</name>
</gene>